<organism evidence="14 15">
    <name type="scientific">Desulfatibacillum alkenivorans DSM 16219</name>
    <dbReference type="NCBI Taxonomy" id="1121393"/>
    <lineage>
        <taxon>Bacteria</taxon>
        <taxon>Pseudomonadati</taxon>
        <taxon>Thermodesulfobacteriota</taxon>
        <taxon>Desulfobacteria</taxon>
        <taxon>Desulfobacterales</taxon>
        <taxon>Desulfatibacillaceae</taxon>
        <taxon>Desulfatibacillum</taxon>
    </lineage>
</organism>
<keyword evidence="3" id="KW-0813">Transport</keyword>
<feature type="binding site" evidence="12">
    <location>
        <position position="315"/>
    </location>
    <ligand>
        <name>K(+)</name>
        <dbReference type="ChEBI" id="CHEBI:29103"/>
    </ligand>
</feature>
<dbReference type="EMBL" id="FQZU01000026">
    <property type="protein sequence ID" value="SHK50969.1"/>
    <property type="molecule type" value="Genomic_DNA"/>
</dbReference>
<sequence length="482" mass="52296">MRWGHTFSVVGILLVFCGLAMALPMLVGLYYQDQSIIPLAKGMGITLLVGAMIYLAAPAKQQESLSHREGMAIVALGWAAVGVAGALPFYFSTSFLGFTDAVFESVSGFTTTGSSVLSDIEGVPKGLLMWRSMIQWLGGMGIIVLSVAILPFLGVGGMQLYKAEVPTPVPDKLKPRIRDTAVILWQVYALFTVLEAVLLFVGGMSVFDSVCHAFTTMPTGGFSTLNTSVGQYHSPYFEWVIIIFMIIAGINFSLHFQLLRGKPMALWKDPECRFFLGLVFVLVAVITLNIHGKIFTSLNESIRASAFQVSSIITTTGYATADYELWPALSQLLIMFCMVVGASAGSTGGGIKCLRVMLLFKYCYRELFRMIHPRAVIPVKLGGRVVPEDVLHSVCAFFVLYMGLFAISALVLAGMGVDLVTSMAAVAATIGNIGPGIGGVGPMDNFANIPLAGKWLLVWCMLLGRLEIYTVIILFVPEFWRK</sequence>
<keyword evidence="12" id="KW-0479">Metal-binding</keyword>
<feature type="transmembrane region" description="Helical" evidence="13">
    <location>
        <begin position="36"/>
        <end position="57"/>
    </location>
</feature>
<evidence type="ECO:0000256" key="1">
    <source>
        <dbReference type="ARBA" id="ARBA00004429"/>
    </source>
</evidence>
<feature type="transmembrane region" description="Helical" evidence="13">
    <location>
        <begin position="236"/>
        <end position="254"/>
    </location>
</feature>
<dbReference type="InterPro" id="IPR003445">
    <property type="entry name" value="Cat_transpt"/>
</dbReference>
<keyword evidence="8 12" id="KW-0630">Potassium</keyword>
<evidence type="ECO:0000256" key="8">
    <source>
        <dbReference type="ARBA" id="ARBA00022958"/>
    </source>
</evidence>
<evidence type="ECO:0000313" key="15">
    <source>
        <dbReference type="Proteomes" id="UP000183994"/>
    </source>
</evidence>
<dbReference type="Proteomes" id="UP000183994">
    <property type="component" value="Unassembled WGS sequence"/>
</dbReference>
<keyword evidence="10" id="KW-0406">Ion transport</keyword>
<evidence type="ECO:0000256" key="2">
    <source>
        <dbReference type="ARBA" id="ARBA00009137"/>
    </source>
</evidence>
<feature type="transmembrane region" description="Helical" evidence="13">
    <location>
        <begin position="7"/>
        <end position="30"/>
    </location>
</feature>
<gene>
    <name evidence="14" type="ORF">SAMN02745216_03571</name>
</gene>
<name>A0A1M6T233_9BACT</name>
<reference evidence="15" key="1">
    <citation type="submission" date="2016-11" db="EMBL/GenBank/DDBJ databases">
        <authorList>
            <person name="Varghese N."/>
            <person name="Submissions S."/>
        </authorList>
    </citation>
    <scope>NUCLEOTIDE SEQUENCE [LARGE SCALE GENOMIC DNA]</scope>
    <source>
        <strain evidence="15">DSM 16219</strain>
    </source>
</reference>
<protein>
    <submittedName>
        <fullName evidence="14">Trk system potassium uptake protein TrkH</fullName>
    </submittedName>
</protein>
<keyword evidence="4" id="KW-1003">Cell membrane</keyword>
<dbReference type="RefSeq" id="WP_073477615.1">
    <property type="nucleotide sequence ID" value="NZ_FQZU01000026.1"/>
</dbReference>
<keyword evidence="6" id="KW-0633">Potassium transport</keyword>
<feature type="binding site" evidence="12">
    <location>
        <position position="220"/>
    </location>
    <ligand>
        <name>K(+)</name>
        <dbReference type="ChEBI" id="CHEBI:29103"/>
    </ligand>
</feature>
<evidence type="ECO:0000256" key="5">
    <source>
        <dbReference type="ARBA" id="ARBA00022519"/>
    </source>
</evidence>
<dbReference type="GO" id="GO:0046872">
    <property type="term" value="F:metal ion binding"/>
    <property type="evidence" value="ECO:0007669"/>
    <property type="project" value="UniProtKB-KW"/>
</dbReference>
<keyword evidence="7 13" id="KW-0812">Transmembrane</keyword>
<feature type="transmembrane region" description="Helical" evidence="13">
    <location>
        <begin position="274"/>
        <end position="292"/>
    </location>
</feature>
<comment type="subcellular location">
    <subcellularLocation>
        <location evidence="1">Cell inner membrane</location>
        <topology evidence="1">Multi-pass membrane protein</topology>
    </subcellularLocation>
</comment>
<dbReference type="InterPro" id="IPR004772">
    <property type="entry name" value="TrkH"/>
</dbReference>
<keyword evidence="5" id="KW-0997">Cell inner membrane</keyword>
<evidence type="ECO:0000256" key="11">
    <source>
        <dbReference type="ARBA" id="ARBA00023136"/>
    </source>
</evidence>
<keyword evidence="11 13" id="KW-0472">Membrane</keyword>
<feature type="transmembrane region" description="Helical" evidence="13">
    <location>
        <begin position="390"/>
        <end position="413"/>
    </location>
</feature>
<dbReference type="GO" id="GO:0005886">
    <property type="term" value="C:plasma membrane"/>
    <property type="evidence" value="ECO:0007669"/>
    <property type="project" value="UniProtKB-SubCell"/>
</dbReference>
<dbReference type="STRING" id="1121393.SAMN02745216_03571"/>
<accession>A0A1M6T233</accession>
<evidence type="ECO:0000256" key="6">
    <source>
        <dbReference type="ARBA" id="ARBA00022538"/>
    </source>
</evidence>
<feature type="binding site" evidence="12">
    <location>
        <position position="111"/>
    </location>
    <ligand>
        <name>K(+)</name>
        <dbReference type="ChEBI" id="CHEBI:29103"/>
    </ligand>
</feature>
<evidence type="ECO:0000256" key="3">
    <source>
        <dbReference type="ARBA" id="ARBA00022448"/>
    </source>
</evidence>
<evidence type="ECO:0000256" key="10">
    <source>
        <dbReference type="ARBA" id="ARBA00023065"/>
    </source>
</evidence>
<dbReference type="Pfam" id="PF02386">
    <property type="entry name" value="TrkH"/>
    <property type="match status" value="1"/>
</dbReference>
<evidence type="ECO:0000313" key="14">
    <source>
        <dbReference type="EMBL" id="SHK50969.1"/>
    </source>
</evidence>
<dbReference type="PANTHER" id="PTHR32024">
    <property type="entry name" value="TRK SYSTEM POTASSIUM UPTAKE PROTEIN TRKG-RELATED"/>
    <property type="match status" value="1"/>
</dbReference>
<keyword evidence="9 13" id="KW-1133">Transmembrane helix</keyword>
<feature type="binding site" evidence="12">
    <location>
        <position position="112"/>
    </location>
    <ligand>
        <name>K(+)</name>
        <dbReference type="ChEBI" id="CHEBI:29103"/>
    </ligand>
</feature>
<dbReference type="OrthoDB" id="9810952at2"/>
<evidence type="ECO:0000256" key="7">
    <source>
        <dbReference type="ARBA" id="ARBA00022692"/>
    </source>
</evidence>
<evidence type="ECO:0000256" key="13">
    <source>
        <dbReference type="SAM" id="Phobius"/>
    </source>
</evidence>
<evidence type="ECO:0000256" key="12">
    <source>
        <dbReference type="PIRSR" id="PIRSR006247-1"/>
    </source>
</evidence>
<feature type="binding site" evidence="12">
    <location>
        <position position="316"/>
    </location>
    <ligand>
        <name>K(+)</name>
        <dbReference type="ChEBI" id="CHEBI:29103"/>
    </ligand>
</feature>
<dbReference type="NCBIfam" id="TIGR00933">
    <property type="entry name" value="2a38"/>
    <property type="match status" value="1"/>
</dbReference>
<comment type="similarity">
    <text evidence="2">Belongs to the TrkH potassium transport family.</text>
</comment>
<feature type="transmembrane region" description="Helical" evidence="13">
    <location>
        <begin position="69"/>
        <end position="91"/>
    </location>
</feature>
<keyword evidence="15" id="KW-1185">Reference proteome</keyword>
<feature type="transmembrane region" description="Helical" evidence="13">
    <location>
        <begin position="134"/>
        <end position="161"/>
    </location>
</feature>
<dbReference type="PANTHER" id="PTHR32024:SF2">
    <property type="entry name" value="TRK SYSTEM POTASSIUM UPTAKE PROTEIN TRKG-RELATED"/>
    <property type="match status" value="1"/>
</dbReference>
<feature type="transmembrane region" description="Helical" evidence="13">
    <location>
        <begin position="332"/>
        <end position="360"/>
    </location>
</feature>
<evidence type="ECO:0000256" key="9">
    <source>
        <dbReference type="ARBA" id="ARBA00022989"/>
    </source>
</evidence>
<evidence type="ECO:0000256" key="4">
    <source>
        <dbReference type="ARBA" id="ARBA00022475"/>
    </source>
</evidence>
<dbReference type="GO" id="GO:0015379">
    <property type="term" value="F:potassium:chloride symporter activity"/>
    <property type="evidence" value="ECO:0007669"/>
    <property type="project" value="InterPro"/>
</dbReference>
<proteinExistence type="inferred from homology"/>
<dbReference type="AlphaFoldDB" id="A0A1M6T233"/>
<feature type="transmembrane region" description="Helical" evidence="13">
    <location>
        <begin position="456"/>
        <end position="476"/>
    </location>
</feature>
<dbReference type="PIRSF" id="PIRSF006247">
    <property type="entry name" value="TrkH"/>
    <property type="match status" value="1"/>
</dbReference>
<feature type="transmembrane region" description="Helical" evidence="13">
    <location>
        <begin position="182"/>
        <end position="207"/>
    </location>
</feature>
<feature type="binding site" evidence="12">
    <location>
        <position position="432"/>
    </location>
    <ligand>
        <name>K(+)</name>
        <dbReference type="ChEBI" id="CHEBI:29103"/>
    </ligand>
</feature>